<evidence type="ECO:0000259" key="1">
    <source>
        <dbReference type="Pfam" id="PF00535"/>
    </source>
</evidence>
<evidence type="ECO:0000313" key="3">
    <source>
        <dbReference type="Proteomes" id="UP000218238"/>
    </source>
</evidence>
<dbReference type="PANTHER" id="PTHR43685:SF12">
    <property type="entry name" value="GLYCOSYL TRANSFERASE FAMILY 2"/>
    <property type="match status" value="1"/>
</dbReference>
<accession>A0A2A2TPP6</accession>
<sequence length="284" mass="32139">MKISIVIPCFNATQTLPLQLEALANQEYSHPWEVIISDNGSTDNTEAIAQQFQEKIPNLRIIGAATIKGAAHARNVGALAATGEAILFCDADDEVAPRWIEAMAEALAKYDFVAGCMECTKLNEKWVQKSRFFPQQSDDFPKYGLMHMAASCNLGIKRSLHEKINGFDESIPAGGEDDDYCLRLQQIGISLHFVPTAAIHYRFRDSFYGIYQQSYSYAKTEILVYQRHKHRGVVAPVSWKSLIRRLIFLPAKLLKVRDRGDLAKWLWDLGELVGRSQGYFKYMI</sequence>
<dbReference type="InterPro" id="IPR029044">
    <property type="entry name" value="Nucleotide-diphossugar_trans"/>
</dbReference>
<dbReference type="Gene3D" id="3.90.550.10">
    <property type="entry name" value="Spore Coat Polysaccharide Biosynthesis Protein SpsA, Chain A"/>
    <property type="match status" value="1"/>
</dbReference>
<keyword evidence="2" id="KW-0808">Transferase</keyword>
<comment type="caution">
    <text evidence="2">The sequence shown here is derived from an EMBL/GenBank/DDBJ whole genome shotgun (WGS) entry which is preliminary data.</text>
</comment>
<dbReference type="Pfam" id="PF00535">
    <property type="entry name" value="Glycos_transf_2"/>
    <property type="match status" value="1"/>
</dbReference>
<organism evidence="2 3">
    <name type="scientific">Brunnivagina elsteri CCALA 953</name>
    <dbReference type="NCBI Taxonomy" id="987040"/>
    <lineage>
        <taxon>Bacteria</taxon>
        <taxon>Bacillati</taxon>
        <taxon>Cyanobacteriota</taxon>
        <taxon>Cyanophyceae</taxon>
        <taxon>Nostocales</taxon>
        <taxon>Calotrichaceae</taxon>
        <taxon>Brunnivagina</taxon>
    </lineage>
</organism>
<gene>
    <name evidence="2" type="ORF">CK510_01395</name>
</gene>
<protein>
    <submittedName>
        <fullName evidence="2">Glycosyl transferase family 2</fullName>
    </submittedName>
</protein>
<dbReference type="EMBL" id="NTFS01000008">
    <property type="protein sequence ID" value="PAX60496.1"/>
    <property type="molecule type" value="Genomic_DNA"/>
</dbReference>
<dbReference type="Proteomes" id="UP000218238">
    <property type="component" value="Unassembled WGS sequence"/>
</dbReference>
<dbReference type="SUPFAM" id="SSF53448">
    <property type="entry name" value="Nucleotide-diphospho-sugar transferases"/>
    <property type="match status" value="1"/>
</dbReference>
<feature type="domain" description="Glycosyltransferase 2-like" evidence="1">
    <location>
        <begin position="4"/>
        <end position="164"/>
    </location>
</feature>
<reference evidence="2 3" key="1">
    <citation type="submission" date="2017-08" db="EMBL/GenBank/DDBJ databases">
        <title>Draft genome sequence of filamentous cyanobacterium Calothrix elsteri CCALA 953.</title>
        <authorList>
            <person name="Gagunashvili A.N."/>
            <person name="Elster J."/>
            <person name="Andresson O.S."/>
        </authorList>
    </citation>
    <scope>NUCLEOTIDE SEQUENCE [LARGE SCALE GENOMIC DNA]</scope>
    <source>
        <strain evidence="2 3">CCALA 953</strain>
    </source>
</reference>
<dbReference type="InterPro" id="IPR050834">
    <property type="entry name" value="Glycosyltransf_2"/>
</dbReference>
<proteinExistence type="predicted"/>
<evidence type="ECO:0000313" key="2">
    <source>
        <dbReference type="EMBL" id="PAX60496.1"/>
    </source>
</evidence>
<keyword evidence="3" id="KW-1185">Reference proteome</keyword>
<dbReference type="OrthoDB" id="435926at2"/>
<dbReference type="InterPro" id="IPR001173">
    <property type="entry name" value="Glyco_trans_2-like"/>
</dbReference>
<dbReference type="AlphaFoldDB" id="A0A2A2TPP6"/>
<dbReference type="PANTHER" id="PTHR43685">
    <property type="entry name" value="GLYCOSYLTRANSFERASE"/>
    <property type="match status" value="1"/>
</dbReference>
<dbReference type="RefSeq" id="WP_095719982.1">
    <property type="nucleotide sequence ID" value="NZ_NTFS01000008.1"/>
</dbReference>
<dbReference type="GO" id="GO:0016740">
    <property type="term" value="F:transferase activity"/>
    <property type="evidence" value="ECO:0007669"/>
    <property type="project" value="UniProtKB-KW"/>
</dbReference>
<name>A0A2A2TPP6_9CYAN</name>